<sequence length="573" mass="65612">MRSRKERSEQYRLNGVDPQTVLYYDVAKQTLDTRPISTVYGTKNIYRDVRNPNDMDELEKKLSKLENYAAAVIQQVHDCTGETVTLRRKQVCQLRKFMFIMHYRSHPQTYYDPTKIENEETNAWIKELMKREHFVTPQEIWLHILRYYLNTDHYSIVSHGMQAFEKMVMAIIEGNVFRYKIPPDIEHYEAVAYYREADEYYLGFWEAAEGDEFVLTHNSFGLWEGEHPLFGQIHRIFPMGPRIVAVLRTNQHRFDRHNSTFSFVNGHGLLDIPLPPPIAPTFNGAMRTREDLDKHRASPKGLQDIFSMSITKLTATQTSRVNFILLCNVQEAGAVTFLSRPIMLKTLKSFAADCTQKPFFLNNAKKFTPLVEILSSPNEETSSINHPIATSFDDDSHSPSSTIQREHENPVEGNTIDERSAFDHRLVGLFKSGKSQTDPSTVGEHQRSETVFAGGSKSSKKVIPTLDKALDDFFETILVSEDATFPSWYDQARRLWDSYRTTSSSDAHPFARDCDKIISACTSAVERNVTPPPPLFRPRSSARLVTSLDHKSSRSVMKIAVETDVLVLLHTSG</sequence>
<reference evidence="2 3" key="1">
    <citation type="submission" date="2022-09" db="EMBL/GenBank/DDBJ databases">
        <authorList>
            <person name="Palmer J.M."/>
        </authorList>
    </citation>
    <scope>NUCLEOTIDE SEQUENCE [LARGE SCALE GENOMIC DNA]</scope>
    <source>
        <strain evidence="2 3">DSM 7382</strain>
    </source>
</reference>
<dbReference type="AlphaFoldDB" id="A0AAW0FXP6"/>
<feature type="region of interest" description="Disordered" evidence="1">
    <location>
        <begin position="378"/>
        <end position="417"/>
    </location>
</feature>
<dbReference type="InterPro" id="IPR025332">
    <property type="entry name" value="DUF4238"/>
</dbReference>
<name>A0AAW0FXP6_9APHY</name>
<evidence type="ECO:0000313" key="2">
    <source>
        <dbReference type="EMBL" id="KAK7682141.1"/>
    </source>
</evidence>
<evidence type="ECO:0000256" key="1">
    <source>
        <dbReference type="SAM" id="MobiDB-lite"/>
    </source>
</evidence>
<dbReference type="Proteomes" id="UP001385951">
    <property type="component" value="Unassembled WGS sequence"/>
</dbReference>
<proteinExistence type="predicted"/>
<keyword evidence="3" id="KW-1185">Reference proteome</keyword>
<comment type="caution">
    <text evidence="2">The sequence shown here is derived from an EMBL/GenBank/DDBJ whole genome shotgun (WGS) entry which is preliminary data.</text>
</comment>
<accession>A0AAW0FXP6</accession>
<dbReference type="Pfam" id="PF14022">
    <property type="entry name" value="DUF4238"/>
    <property type="match status" value="1"/>
</dbReference>
<dbReference type="EMBL" id="JASBNA010000037">
    <property type="protein sequence ID" value="KAK7682141.1"/>
    <property type="molecule type" value="Genomic_DNA"/>
</dbReference>
<evidence type="ECO:0000313" key="3">
    <source>
        <dbReference type="Proteomes" id="UP001385951"/>
    </source>
</evidence>
<gene>
    <name evidence="2" type="ORF">QCA50_014727</name>
</gene>
<organism evidence="2 3">
    <name type="scientific">Cerrena zonata</name>
    <dbReference type="NCBI Taxonomy" id="2478898"/>
    <lineage>
        <taxon>Eukaryota</taxon>
        <taxon>Fungi</taxon>
        <taxon>Dikarya</taxon>
        <taxon>Basidiomycota</taxon>
        <taxon>Agaricomycotina</taxon>
        <taxon>Agaricomycetes</taxon>
        <taxon>Polyporales</taxon>
        <taxon>Cerrenaceae</taxon>
        <taxon>Cerrena</taxon>
    </lineage>
</organism>
<feature type="compositionally biased region" description="Basic and acidic residues" evidence="1">
    <location>
        <begin position="404"/>
        <end position="417"/>
    </location>
</feature>
<protein>
    <submittedName>
        <fullName evidence="2">Uncharacterized protein</fullName>
    </submittedName>
</protein>